<accession>A0AAD7I8M2</accession>
<gene>
    <name evidence="1" type="ORF">DFH07DRAFT_779677</name>
</gene>
<protein>
    <submittedName>
        <fullName evidence="1">Uncharacterized protein</fullName>
    </submittedName>
</protein>
<keyword evidence="2" id="KW-1185">Reference proteome</keyword>
<proteinExistence type="predicted"/>
<organism evidence="1 2">
    <name type="scientific">Mycena maculata</name>
    <dbReference type="NCBI Taxonomy" id="230809"/>
    <lineage>
        <taxon>Eukaryota</taxon>
        <taxon>Fungi</taxon>
        <taxon>Dikarya</taxon>
        <taxon>Basidiomycota</taxon>
        <taxon>Agaricomycotina</taxon>
        <taxon>Agaricomycetes</taxon>
        <taxon>Agaricomycetidae</taxon>
        <taxon>Agaricales</taxon>
        <taxon>Marasmiineae</taxon>
        <taxon>Mycenaceae</taxon>
        <taxon>Mycena</taxon>
    </lineage>
</organism>
<dbReference type="AlphaFoldDB" id="A0AAD7I8M2"/>
<evidence type="ECO:0000313" key="2">
    <source>
        <dbReference type="Proteomes" id="UP001215280"/>
    </source>
</evidence>
<name>A0AAD7I8M2_9AGAR</name>
<dbReference type="Proteomes" id="UP001215280">
    <property type="component" value="Unassembled WGS sequence"/>
</dbReference>
<comment type="caution">
    <text evidence="1">The sequence shown here is derived from an EMBL/GenBank/DDBJ whole genome shotgun (WGS) entry which is preliminary data.</text>
</comment>
<reference evidence="1" key="1">
    <citation type="submission" date="2023-03" db="EMBL/GenBank/DDBJ databases">
        <title>Massive genome expansion in bonnet fungi (Mycena s.s.) driven by repeated elements and novel gene families across ecological guilds.</title>
        <authorList>
            <consortium name="Lawrence Berkeley National Laboratory"/>
            <person name="Harder C.B."/>
            <person name="Miyauchi S."/>
            <person name="Viragh M."/>
            <person name="Kuo A."/>
            <person name="Thoen E."/>
            <person name="Andreopoulos B."/>
            <person name="Lu D."/>
            <person name="Skrede I."/>
            <person name="Drula E."/>
            <person name="Henrissat B."/>
            <person name="Morin E."/>
            <person name="Kohler A."/>
            <person name="Barry K."/>
            <person name="LaButti K."/>
            <person name="Morin E."/>
            <person name="Salamov A."/>
            <person name="Lipzen A."/>
            <person name="Mereny Z."/>
            <person name="Hegedus B."/>
            <person name="Baldrian P."/>
            <person name="Stursova M."/>
            <person name="Weitz H."/>
            <person name="Taylor A."/>
            <person name="Grigoriev I.V."/>
            <person name="Nagy L.G."/>
            <person name="Martin F."/>
            <person name="Kauserud H."/>
        </authorList>
    </citation>
    <scope>NUCLEOTIDE SEQUENCE</scope>
    <source>
        <strain evidence="1">CBHHK188m</strain>
    </source>
</reference>
<dbReference type="EMBL" id="JARJLG010000149">
    <property type="protein sequence ID" value="KAJ7736330.1"/>
    <property type="molecule type" value="Genomic_DNA"/>
</dbReference>
<evidence type="ECO:0000313" key="1">
    <source>
        <dbReference type="EMBL" id="KAJ7736330.1"/>
    </source>
</evidence>
<sequence length="223" mass="25074">MSSKTGFLPVLARYGLNQIILQHIEHRGRNFAVLIIGCLLEERVLVMIFTSEMELEITVVKGVLIPLALLPLAVNIPTAHQDIVRPLLHARENAEKKARDSSYAVRFEMAHANLLNYVEPKYKSESTLVHEPIYSGGPTCPSFNLWRCPIYTTETTLFTASKLCGHIINLRAMSNKIAEGFGGIHGDIFQAGLQQGYLYKFGLDFNSNMSMSRVQTDRCYLQN</sequence>